<evidence type="ECO:0000256" key="6">
    <source>
        <dbReference type="RuleBase" id="RU363053"/>
    </source>
</evidence>
<keyword evidence="4" id="KW-1133">Transmembrane helix</keyword>
<dbReference type="AlphaFoldDB" id="A0A7S1NVV1"/>
<organism evidence="8">
    <name type="scientific">Eutreptiella gymnastica</name>
    <dbReference type="NCBI Taxonomy" id="73025"/>
    <lineage>
        <taxon>Eukaryota</taxon>
        <taxon>Discoba</taxon>
        <taxon>Euglenozoa</taxon>
        <taxon>Euglenida</taxon>
        <taxon>Spirocuta</taxon>
        <taxon>Euglenophyceae</taxon>
        <taxon>Eutreptiales</taxon>
        <taxon>Eutreptiaceae</taxon>
        <taxon>Eutreptiella</taxon>
    </lineage>
</organism>
<protein>
    <recommendedName>
        <fullName evidence="9">Mpv17-like protein</fullName>
    </recommendedName>
</protein>
<evidence type="ECO:0000256" key="5">
    <source>
        <dbReference type="ARBA" id="ARBA00023136"/>
    </source>
</evidence>
<keyword evidence="5" id="KW-0472">Membrane</keyword>
<gene>
    <name evidence="8" type="ORF">EGYM00392_LOCUS55583</name>
</gene>
<evidence type="ECO:0000256" key="4">
    <source>
        <dbReference type="ARBA" id="ARBA00022989"/>
    </source>
</evidence>
<evidence type="ECO:0008006" key="9">
    <source>
        <dbReference type="Google" id="ProtNLM"/>
    </source>
</evidence>
<dbReference type="Pfam" id="PF04117">
    <property type="entry name" value="Mpv17_PMP22"/>
    <property type="match status" value="1"/>
</dbReference>
<dbReference type="EMBL" id="HBGA01152990">
    <property type="protein sequence ID" value="CAD9044399.1"/>
    <property type="molecule type" value="Transcribed_RNA"/>
</dbReference>
<evidence type="ECO:0000256" key="7">
    <source>
        <dbReference type="SAM" id="MobiDB-lite"/>
    </source>
</evidence>
<dbReference type="GO" id="GO:0005737">
    <property type="term" value="C:cytoplasm"/>
    <property type="evidence" value="ECO:0007669"/>
    <property type="project" value="TreeGrafter"/>
</dbReference>
<proteinExistence type="inferred from homology"/>
<reference evidence="8" key="1">
    <citation type="submission" date="2021-01" db="EMBL/GenBank/DDBJ databases">
        <authorList>
            <person name="Corre E."/>
            <person name="Pelletier E."/>
            <person name="Niang G."/>
            <person name="Scheremetjew M."/>
            <person name="Finn R."/>
            <person name="Kale V."/>
            <person name="Holt S."/>
            <person name="Cochrane G."/>
            <person name="Meng A."/>
            <person name="Brown T."/>
            <person name="Cohen L."/>
        </authorList>
    </citation>
    <scope>NUCLEOTIDE SEQUENCE</scope>
    <source>
        <strain evidence="8">NIES-381</strain>
    </source>
</reference>
<dbReference type="PANTHER" id="PTHR11266:SF80">
    <property type="entry name" value="PEROXISOMAL MEMBRANE PROTEIN 2"/>
    <property type="match status" value="1"/>
</dbReference>
<comment type="similarity">
    <text evidence="2 6">Belongs to the peroxisomal membrane protein PXMP2/4 family.</text>
</comment>
<name>A0A7S1NVV1_9EUGL</name>
<evidence type="ECO:0000256" key="1">
    <source>
        <dbReference type="ARBA" id="ARBA00004141"/>
    </source>
</evidence>
<comment type="subcellular location">
    <subcellularLocation>
        <location evidence="1">Membrane</location>
        <topology evidence="1">Multi-pass membrane protein</topology>
    </subcellularLocation>
</comment>
<dbReference type="InterPro" id="IPR007248">
    <property type="entry name" value="Mpv17_PMP22"/>
</dbReference>
<evidence type="ECO:0000256" key="2">
    <source>
        <dbReference type="ARBA" id="ARBA00006824"/>
    </source>
</evidence>
<evidence type="ECO:0000256" key="3">
    <source>
        <dbReference type="ARBA" id="ARBA00022692"/>
    </source>
</evidence>
<sequence length="273" mass="29782">MWASRWPSQDPLTCFAKRSRFVPSTPHPKKAFLGSCPEGTAKCPQATMAKAAQVAHVLDSNRTLRYVLSSGVFAGVTCFEWLKFVNHMFPGSDIGTVLLKVTLDMALYGPAVFGSVFVINSYMEGRDGHYIKTKMKAESGATLKYGSALWIPTNLVKYTMVPPPMQAAFTKSLDLVWSVIFCFLLFRPLPTDSKAIPRDQVDRNVTNEEAAEVALPKRSQITRLSSFEAMEPSESNLKNVLSGGNLAGEPGSDVLTELGSEGDDTSSTAISEE</sequence>
<dbReference type="PANTHER" id="PTHR11266">
    <property type="entry name" value="PEROXISOMAL MEMBRANE PROTEIN 2, PXMP2 MPV17"/>
    <property type="match status" value="1"/>
</dbReference>
<accession>A0A7S1NVV1</accession>
<keyword evidence="3" id="KW-0812">Transmembrane</keyword>
<feature type="region of interest" description="Disordered" evidence="7">
    <location>
        <begin position="238"/>
        <end position="273"/>
    </location>
</feature>
<evidence type="ECO:0000313" key="8">
    <source>
        <dbReference type="EMBL" id="CAD9044399.1"/>
    </source>
</evidence>
<dbReference type="GO" id="GO:0016020">
    <property type="term" value="C:membrane"/>
    <property type="evidence" value="ECO:0007669"/>
    <property type="project" value="UniProtKB-SubCell"/>
</dbReference>